<dbReference type="Gene3D" id="1.10.1130.10">
    <property type="entry name" value="Flavocytochrome C3, Chain A"/>
    <property type="match status" value="1"/>
</dbReference>
<keyword evidence="1" id="KW-0732">Signal</keyword>
<feature type="signal peptide" evidence="1">
    <location>
        <begin position="1"/>
        <end position="19"/>
    </location>
</feature>
<dbReference type="InterPro" id="IPR036280">
    <property type="entry name" value="Multihaem_cyt_sf"/>
</dbReference>
<dbReference type="Proteomes" id="UP000885792">
    <property type="component" value="Unassembled WGS sequence"/>
</dbReference>
<dbReference type="AlphaFoldDB" id="A0A7C5QLD3"/>
<dbReference type="SUPFAM" id="SSF48695">
    <property type="entry name" value="Multiheme cytochromes"/>
    <property type="match status" value="2"/>
</dbReference>
<gene>
    <name evidence="3" type="ORF">ENJ61_05060</name>
</gene>
<reference evidence="3" key="1">
    <citation type="journal article" date="2020" name="mSystems">
        <title>Genome- and Community-Level Interaction Insights into Carbon Utilization and Element Cycling Functions of Hydrothermarchaeota in Hydrothermal Sediment.</title>
        <authorList>
            <person name="Zhou Z."/>
            <person name="Liu Y."/>
            <person name="Xu W."/>
            <person name="Pan J."/>
            <person name="Luo Z.H."/>
            <person name="Li M."/>
        </authorList>
    </citation>
    <scope>NUCLEOTIDE SEQUENCE [LARGE SCALE GENOMIC DNA]</scope>
    <source>
        <strain evidence="3">HyVt-501</strain>
    </source>
</reference>
<protein>
    <submittedName>
        <fullName evidence="3">Cytochrome C</fullName>
    </submittedName>
</protein>
<sequence>MRVLVLTLILAAAAFSSNIANSPHNLSVTGPGTIKAVSETEICVFCHIPHHEEVGVPLWNHLLSSASYTLYDSEFIQRVGYPPPQQLSLVEGQPGIVSRMCLSCHDGTVAIGAVYWVRGTNLFDIGQTIEMVGVNPDGTMPTTEEGYIGTDLRTHHPVAIEYRPGTYPISAPGGTISKNIELRSPEPTPPIKLYDYGGVKYVECTSCHDPHKYDTTVNRKFLRIDTGATFGENVVATCIACHDRNIVSNWSSSAHATATNTYSDPDVLNKYGVNTVASLECLNCHTPHKGQGVPYLLRWAEEATCFQGAASASNLSACHGTGANNTKVIEPFFGLPYKHPVTTVSGIHTNLDVLYGTGNPPQPQGSKGITFDSYKHAECVDCHNPHKTAPGNHAEPADTRDTVNAGWYPQNPSNTVSNVLQGVTGVMPTWTGPGTQPTTYTVLENASAEYQICIKCHSYWALGTATQWVSAYTFSDSRTLLDGTPYKLTDVAAEFNPNNASGHPVVVSANNRSGSYAPRALPPETLREPWRSNVGNVTMYCSDCHGAENEAGGDPRGPHGSSVKFMLKGPGKFWPDKNGNFFTPGGIRSGSQNVNDLFCNNCHDIPWIMNNVSPHNSNINAMEFAACVECHVAIPHGSPVSRLLGYCWFPDPYNYKDASGNYMLKLWGWRKDYNGGNWNLGYRRDAWTEHVDCGGNRGMCHGYRSGSGQYDCYTDSPFVSDCGQFNPPNTLPSWCY</sequence>
<evidence type="ECO:0000256" key="1">
    <source>
        <dbReference type="SAM" id="SignalP"/>
    </source>
</evidence>
<comment type="caution">
    <text evidence="3">The sequence shown here is derived from an EMBL/GenBank/DDBJ whole genome shotgun (WGS) entry which is preliminary data.</text>
</comment>
<dbReference type="Gene3D" id="3.90.10.10">
    <property type="entry name" value="Cytochrome C3"/>
    <property type="match status" value="1"/>
</dbReference>
<feature type="domain" description="Doubled CXXCH motif" evidence="2">
    <location>
        <begin position="202"/>
        <end position="244"/>
    </location>
</feature>
<proteinExistence type="predicted"/>
<name>A0A7C5QLD3_AQUAO</name>
<evidence type="ECO:0000313" key="3">
    <source>
        <dbReference type="EMBL" id="HHJ64260.1"/>
    </source>
</evidence>
<accession>A0A7C5QLD3</accession>
<dbReference type="InterPro" id="IPR010177">
    <property type="entry name" value="Paired_CXXCH_1"/>
</dbReference>
<evidence type="ECO:0000259" key="2">
    <source>
        <dbReference type="Pfam" id="PF09699"/>
    </source>
</evidence>
<organism evidence="3">
    <name type="scientific">Aquifex aeolicus</name>
    <dbReference type="NCBI Taxonomy" id="63363"/>
    <lineage>
        <taxon>Bacteria</taxon>
        <taxon>Pseudomonadati</taxon>
        <taxon>Aquificota</taxon>
        <taxon>Aquificia</taxon>
        <taxon>Aquificales</taxon>
        <taxon>Aquificaceae</taxon>
        <taxon>Aquifex</taxon>
    </lineage>
</organism>
<feature type="chain" id="PRO_5027950973" evidence="1">
    <location>
        <begin position="20"/>
        <end position="736"/>
    </location>
</feature>
<dbReference type="EMBL" id="DRNB01000180">
    <property type="protein sequence ID" value="HHJ64260.1"/>
    <property type="molecule type" value="Genomic_DNA"/>
</dbReference>
<dbReference type="Pfam" id="PF09699">
    <property type="entry name" value="Paired_CXXCH_1"/>
    <property type="match status" value="1"/>
</dbReference>